<organism evidence="2 3">
    <name type="scientific">Kineococcus xinjiangensis</name>
    <dbReference type="NCBI Taxonomy" id="512762"/>
    <lineage>
        <taxon>Bacteria</taxon>
        <taxon>Bacillati</taxon>
        <taxon>Actinomycetota</taxon>
        <taxon>Actinomycetes</taxon>
        <taxon>Kineosporiales</taxon>
        <taxon>Kineosporiaceae</taxon>
        <taxon>Kineococcus</taxon>
    </lineage>
</organism>
<evidence type="ECO:0000313" key="2">
    <source>
        <dbReference type="EMBL" id="PPK98597.1"/>
    </source>
</evidence>
<dbReference type="Proteomes" id="UP000239485">
    <property type="component" value="Unassembled WGS sequence"/>
</dbReference>
<dbReference type="RefSeq" id="WP_104430982.1">
    <property type="nucleotide sequence ID" value="NZ_PTJD01000001.1"/>
</dbReference>
<protein>
    <submittedName>
        <fullName evidence="2">DNA-binding MarR family transcriptional regulator</fullName>
    </submittedName>
</protein>
<dbReference type="PANTHER" id="PTHR33164:SF43">
    <property type="entry name" value="HTH-TYPE TRANSCRIPTIONAL REPRESSOR YETL"/>
    <property type="match status" value="1"/>
</dbReference>
<dbReference type="PANTHER" id="PTHR33164">
    <property type="entry name" value="TRANSCRIPTIONAL REGULATOR, MARR FAMILY"/>
    <property type="match status" value="1"/>
</dbReference>
<evidence type="ECO:0000259" key="1">
    <source>
        <dbReference type="SMART" id="SM00347"/>
    </source>
</evidence>
<dbReference type="Gene3D" id="1.10.10.10">
    <property type="entry name" value="Winged helix-like DNA-binding domain superfamily/Winged helix DNA-binding domain"/>
    <property type="match status" value="1"/>
</dbReference>
<dbReference type="SUPFAM" id="SSF46785">
    <property type="entry name" value="Winged helix' DNA-binding domain"/>
    <property type="match status" value="1"/>
</dbReference>
<accession>A0A2S6IW62</accession>
<evidence type="ECO:0000313" key="3">
    <source>
        <dbReference type="Proteomes" id="UP000239485"/>
    </source>
</evidence>
<dbReference type="GO" id="GO:0003677">
    <property type="term" value="F:DNA binding"/>
    <property type="evidence" value="ECO:0007669"/>
    <property type="project" value="UniProtKB-KW"/>
</dbReference>
<dbReference type="AlphaFoldDB" id="A0A2S6IW62"/>
<comment type="caution">
    <text evidence="2">The sequence shown here is derived from an EMBL/GenBank/DDBJ whole genome shotgun (WGS) entry which is preliminary data.</text>
</comment>
<reference evidence="2 3" key="1">
    <citation type="submission" date="2018-02" db="EMBL/GenBank/DDBJ databases">
        <title>Genomic Encyclopedia of Archaeal and Bacterial Type Strains, Phase II (KMG-II): from individual species to whole genera.</title>
        <authorList>
            <person name="Goeker M."/>
        </authorList>
    </citation>
    <scope>NUCLEOTIDE SEQUENCE [LARGE SCALE GENOMIC DNA]</scope>
    <source>
        <strain evidence="2 3">DSM 22857</strain>
    </source>
</reference>
<dbReference type="GO" id="GO:0006950">
    <property type="term" value="P:response to stress"/>
    <property type="evidence" value="ECO:0007669"/>
    <property type="project" value="TreeGrafter"/>
</dbReference>
<feature type="domain" description="HTH marR-type" evidence="1">
    <location>
        <begin position="44"/>
        <end position="147"/>
    </location>
</feature>
<dbReference type="GO" id="GO:0003700">
    <property type="term" value="F:DNA-binding transcription factor activity"/>
    <property type="evidence" value="ECO:0007669"/>
    <property type="project" value="InterPro"/>
</dbReference>
<name>A0A2S6IW62_9ACTN</name>
<gene>
    <name evidence="2" type="ORF">CLV92_101296</name>
</gene>
<dbReference type="EMBL" id="PTJD01000001">
    <property type="protein sequence ID" value="PPK98597.1"/>
    <property type="molecule type" value="Genomic_DNA"/>
</dbReference>
<dbReference type="SMART" id="SM00347">
    <property type="entry name" value="HTH_MARR"/>
    <property type="match status" value="1"/>
</dbReference>
<dbReference type="Pfam" id="PF12802">
    <property type="entry name" value="MarR_2"/>
    <property type="match status" value="1"/>
</dbReference>
<dbReference type="InterPro" id="IPR036388">
    <property type="entry name" value="WH-like_DNA-bd_sf"/>
</dbReference>
<dbReference type="InterPro" id="IPR036390">
    <property type="entry name" value="WH_DNA-bd_sf"/>
</dbReference>
<dbReference type="InterPro" id="IPR000835">
    <property type="entry name" value="HTH_MarR-typ"/>
</dbReference>
<keyword evidence="3" id="KW-1185">Reference proteome</keyword>
<keyword evidence="2" id="KW-0238">DNA-binding</keyword>
<proteinExistence type="predicted"/>
<sequence>MIAFALTPITSVQQLDVRRAALAAMPVSRLLGIAGLAVARQEEELLAEFGLALTDWAVLRELAEGGDGQPLAAIARSAGLAAATTSAVAARLERAELVQCRRDRAPRVLHLELTEDGRARVAEVGAVLSGPAATMSAALATGGHDTLAHLLVRFLLAAACDPVVAEAAGRTHPDGVERAA</sequence>
<dbReference type="InterPro" id="IPR039422">
    <property type="entry name" value="MarR/SlyA-like"/>
</dbReference>